<dbReference type="EMBL" id="KZ819485">
    <property type="protein sequence ID" value="PWN39207.1"/>
    <property type="molecule type" value="Genomic_DNA"/>
</dbReference>
<dbReference type="Proteomes" id="UP000245783">
    <property type="component" value="Unassembled WGS sequence"/>
</dbReference>
<name>A0A316VNQ6_9BASI</name>
<sequence length="308" mass="34900">MVAIGRQHTRDVMVAWGAARAAHQDDQEICAQLLLEQVANKSATLEEVRIQWHDDRAELLAKRARGKGYKRRIAELEAQVAQNAMLDEVRVQDGCDGDELLVEGEESEQHIEAQEAQAADASVQLQNEWQKELLAAQTKKKEFQQRIKALEAQVACPSENAPSQREADLQRQLREERTRCEELEEALDDLFLEKLDQEADELDEETYPAARCFFPELVANTPADKLVEKMYDLENSWSWHQSVPSSILQGSRVQQQHFIRWAGKPIAKWSNNFCAGIDHLIARQKVALGHSLTLEGARKSKGGRRAGQ</sequence>
<evidence type="ECO:0000313" key="3">
    <source>
        <dbReference type="Proteomes" id="UP000245783"/>
    </source>
</evidence>
<evidence type="ECO:0000256" key="1">
    <source>
        <dbReference type="SAM" id="Coils"/>
    </source>
</evidence>
<organism evidence="2 3">
    <name type="scientific">Ceraceosorus guamensis</name>
    <dbReference type="NCBI Taxonomy" id="1522189"/>
    <lineage>
        <taxon>Eukaryota</taxon>
        <taxon>Fungi</taxon>
        <taxon>Dikarya</taxon>
        <taxon>Basidiomycota</taxon>
        <taxon>Ustilaginomycotina</taxon>
        <taxon>Exobasidiomycetes</taxon>
        <taxon>Ceraceosorales</taxon>
        <taxon>Ceraceosoraceae</taxon>
        <taxon>Ceraceosorus</taxon>
    </lineage>
</organism>
<keyword evidence="1" id="KW-0175">Coiled coil</keyword>
<feature type="coiled-coil region" evidence="1">
    <location>
        <begin position="126"/>
        <end position="200"/>
    </location>
</feature>
<proteinExistence type="predicted"/>
<protein>
    <submittedName>
        <fullName evidence="2">Uncharacterized protein</fullName>
    </submittedName>
</protein>
<keyword evidence="3" id="KW-1185">Reference proteome</keyword>
<dbReference type="AlphaFoldDB" id="A0A316VNQ6"/>
<dbReference type="RefSeq" id="XP_025366367.1">
    <property type="nucleotide sequence ID" value="XM_025514905.1"/>
</dbReference>
<accession>A0A316VNQ6</accession>
<reference evidence="2 3" key="1">
    <citation type="journal article" date="2018" name="Mol. Biol. Evol.">
        <title>Broad Genomic Sampling Reveals a Smut Pathogenic Ancestry of the Fungal Clade Ustilaginomycotina.</title>
        <authorList>
            <person name="Kijpornyongpan T."/>
            <person name="Mondo S.J."/>
            <person name="Barry K."/>
            <person name="Sandor L."/>
            <person name="Lee J."/>
            <person name="Lipzen A."/>
            <person name="Pangilinan J."/>
            <person name="LaButti K."/>
            <person name="Hainaut M."/>
            <person name="Henrissat B."/>
            <person name="Grigoriev I.V."/>
            <person name="Spatafora J.W."/>
            <person name="Aime M.C."/>
        </authorList>
    </citation>
    <scope>NUCLEOTIDE SEQUENCE [LARGE SCALE GENOMIC DNA]</scope>
    <source>
        <strain evidence="2 3">MCA 4658</strain>
    </source>
</reference>
<gene>
    <name evidence="2" type="ORF">IE81DRAFT_326763</name>
</gene>
<evidence type="ECO:0000313" key="2">
    <source>
        <dbReference type="EMBL" id="PWN39207.1"/>
    </source>
</evidence>
<dbReference type="InParanoid" id="A0A316VNQ6"/>
<dbReference type="GeneID" id="37036775"/>